<dbReference type="EMBL" id="RAPY01000002">
    <property type="protein sequence ID" value="RKE52353.1"/>
    <property type="molecule type" value="Genomic_DNA"/>
</dbReference>
<gene>
    <name evidence="1" type="ORF">DFQ12_2589</name>
</gene>
<keyword evidence="2" id="KW-1185">Reference proteome</keyword>
<evidence type="ECO:0000313" key="1">
    <source>
        <dbReference type="EMBL" id="RKE52353.1"/>
    </source>
</evidence>
<name>A0A420B6Q2_SPHD1</name>
<dbReference type="Proteomes" id="UP000286246">
    <property type="component" value="Unassembled WGS sequence"/>
</dbReference>
<protein>
    <submittedName>
        <fullName evidence="1">Uncharacterized protein</fullName>
    </submittedName>
</protein>
<comment type="caution">
    <text evidence="1">The sequence shown here is derived from an EMBL/GenBank/DDBJ whole genome shotgun (WGS) entry which is preliminary data.</text>
</comment>
<proteinExistence type="predicted"/>
<dbReference type="AlphaFoldDB" id="A0A420B6Q2"/>
<reference evidence="1 2" key="1">
    <citation type="submission" date="2018-09" db="EMBL/GenBank/DDBJ databases">
        <title>Genomic Encyclopedia of Type Strains, Phase III (KMG-III): the genomes of soil and plant-associated and newly described type strains.</title>
        <authorList>
            <person name="Whitman W."/>
        </authorList>
    </citation>
    <scope>NUCLEOTIDE SEQUENCE [LARGE SCALE GENOMIC DNA]</scope>
    <source>
        <strain evidence="1 2">CECT 7938</strain>
    </source>
</reference>
<organism evidence="1 2">
    <name type="scientific">Sphingobacterium detergens</name>
    <dbReference type="NCBI Taxonomy" id="1145106"/>
    <lineage>
        <taxon>Bacteria</taxon>
        <taxon>Pseudomonadati</taxon>
        <taxon>Bacteroidota</taxon>
        <taxon>Sphingobacteriia</taxon>
        <taxon>Sphingobacteriales</taxon>
        <taxon>Sphingobacteriaceae</taxon>
        <taxon>Sphingobacterium</taxon>
    </lineage>
</organism>
<evidence type="ECO:0000313" key="2">
    <source>
        <dbReference type="Proteomes" id="UP000286246"/>
    </source>
</evidence>
<sequence length="52" mass="6079">MLLKRTLFLIENLIDRRYPIEVNLNFVHIIVSTNLIAAPTLVAYEHRTIWSG</sequence>
<accession>A0A420B6Q2</accession>